<feature type="compositionally biased region" description="Low complexity" evidence="1">
    <location>
        <begin position="441"/>
        <end position="464"/>
    </location>
</feature>
<dbReference type="OrthoDB" id="5773768at2759"/>
<feature type="compositionally biased region" description="Low complexity" evidence="1">
    <location>
        <begin position="420"/>
        <end position="429"/>
    </location>
</feature>
<feature type="compositionally biased region" description="Polar residues" evidence="1">
    <location>
        <begin position="288"/>
        <end position="306"/>
    </location>
</feature>
<feature type="compositionally biased region" description="Basic and acidic residues" evidence="1">
    <location>
        <begin position="217"/>
        <end position="229"/>
    </location>
</feature>
<feature type="region of interest" description="Disordered" evidence="1">
    <location>
        <begin position="134"/>
        <end position="570"/>
    </location>
</feature>
<proteinExistence type="predicted"/>
<reference evidence="3" key="1">
    <citation type="submission" date="2020-12" db="UniProtKB">
        <authorList>
            <consortium name="WormBaseParasite"/>
        </authorList>
    </citation>
    <scope>IDENTIFICATION</scope>
    <source>
        <strain evidence="3">MHco3</strain>
    </source>
</reference>
<feature type="compositionally biased region" description="Polar residues" evidence="1">
    <location>
        <begin position="513"/>
        <end position="528"/>
    </location>
</feature>
<feature type="compositionally biased region" description="Polar residues" evidence="1">
    <location>
        <begin position="248"/>
        <end position="260"/>
    </location>
</feature>
<dbReference type="AlphaFoldDB" id="A0A7I4YA92"/>
<feature type="compositionally biased region" description="Basic and acidic residues" evidence="1">
    <location>
        <begin position="529"/>
        <end position="552"/>
    </location>
</feature>
<dbReference type="OMA" id="FELRFAC"/>
<evidence type="ECO:0000256" key="1">
    <source>
        <dbReference type="SAM" id="MobiDB-lite"/>
    </source>
</evidence>
<dbReference type="WBParaSite" id="HCON_00072370-00001">
    <property type="protein sequence ID" value="HCON_00072370-00001"/>
    <property type="gene ID" value="HCON_00072370"/>
</dbReference>
<accession>A0A7I4YA92</accession>
<protein>
    <submittedName>
        <fullName evidence="3">Serine/arginine repetitive matrix protein 1-like</fullName>
    </submittedName>
</protein>
<evidence type="ECO:0000313" key="3">
    <source>
        <dbReference type="WBParaSite" id="HCON_00072370-00001"/>
    </source>
</evidence>
<feature type="compositionally biased region" description="Low complexity" evidence="1">
    <location>
        <begin position="348"/>
        <end position="364"/>
    </location>
</feature>
<organism evidence="2 3">
    <name type="scientific">Haemonchus contortus</name>
    <name type="common">Barber pole worm</name>
    <dbReference type="NCBI Taxonomy" id="6289"/>
    <lineage>
        <taxon>Eukaryota</taxon>
        <taxon>Metazoa</taxon>
        <taxon>Ecdysozoa</taxon>
        <taxon>Nematoda</taxon>
        <taxon>Chromadorea</taxon>
        <taxon>Rhabditida</taxon>
        <taxon>Rhabditina</taxon>
        <taxon>Rhabditomorpha</taxon>
        <taxon>Strongyloidea</taxon>
        <taxon>Trichostrongylidae</taxon>
        <taxon>Haemonchus</taxon>
    </lineage>
</organism>
<evidence type="ECO:0000313" key="2">
    <source>
        <dbReference type="Proteomes" id="UP000025227"/>
    </source>
</evidence>
<feature type="compositionally biased region" description="Polar residues" evidence="1">
    <location>
        <begin position="151"/>
        <end position="161"/>
    </location>
</feature>
<feature type="compositionally biased region" description="Polar residues" evidence="1">
    <location>
        <begin position="558"/>
        <end position="570"/>
    </location>
</feature>
<feature type="compositionally biased region" description="Basic and acidic residues" evidence="1">
    <location>
        <begin position="465"/>
        <end position="481"/>
    </location>
</feature>
<feature type="compositionally biased region" description="Low complexity" evidence="1">
    <location>
        <begin position="272"/>
        <end position="281"/>
    </location>
</feature>
<feature type="compositionally biased region" description="Polar residues" evidence="1">
    <location>
        <begin position="380"/>
        <end position="401"/>
    </location>
</feature>
<sequence>MACTFYREIPSFELRFACNFKGCLDDRPMSMMGAIEHQAFHFCEVYKTQAHFNFKCEYCNVYHVNKSHHRLCLDDKSGIGHLPHLRSIYTVPMSDQEFHSCVDFSRFANHHMIPMTAEGIRLVPADSSFPPPQAPYNFSSSLPGRGIDATPTYNNRNSNVSYRDLDNCDEHTTPDKFGRSGGFQDQSNNRESRGRGRGGSRGRGERGFGRGRGRGGGNRDNDNGRENNFRGRGRGRGGNHRDDGNNSYRARSSFGDSTPGTDWKPKRERSYSRSTSRSPCSPLAKKGNTGNKTQLRSYSRSRSNSPAKKPPRGPSGPVSRPCSYSRSRSSSPPSAAPGVQKSGKKPRTSCSYSRSRSSSPTNPTAESSENEGRKQMDPSPRSSASKNNPSTSVFASSSTAGESRKRRSDCSYSRSGSKSPPNTTPTRNTPAEKVARRRSSKSYSRSGSRSRSPPPNDLNNNDPPNTRENRTYENGSRRSVYDTEPENYMNTGYGSGRQAMRGHHQSNSDRSFRQSNGNVIGLQKSTRASFEKKRDRMTDSDRMEALQGDKRGARPTQRDCSYSKSRSCSP</sequence>
<feature type="compositionally biased region" description="Basic and acidic residues" evidence="1">
    <location>
        <begin position="163"/>
        <end position="178"/>
    </location>
</feature>
<name>A0A7I4YA92_HAECO</name>
<keyword evidence="2" id="KW-1185">Reference proteome</keyword>
<dbReference type="Proteomes" id="UP000025227">
    <property type="component" value="Unplaced"/>
</dbReference>
<feature type="compositionally biased region" description="Polar residues" evidence="1">
    <location>
        <begin position="410"/>
        <end position="419"/>
    </location>
</feature>
<feature type="compositionally biased region" description="Low complexity" evidence="1">
    <location>
        <begin position="315"/>
        <end position="333"/>
    </location>
</feature>